<dbReference type="GeneTree" id="ENSGT01050000245842"/>
<keyword evidence="3" id="KW-1185">Reference proteome</keyword>
<evidence type="ECO:0000256" key="1">
    <source>
        <dbReference type="SAM" id="MobiDB-lite"/>
    </source>
</evidence>
<evidence type="ECO:0000313" key="3">
    <source>
        <dbReference type="Proteomes" id="UP000233100"/>
    </source>
</evidence>
<proteinExistence type="predicted"/>
<reference evidence="2 3" key="1">
    <citation type="submission" date="2013-03" db="EMBL/GenBank/DDBJ databases">
        <authorList>
            <person name="Warren W."/>
            <person name="Wilson R.K."/>
        </authorList>
    </citation>
    <scope>NUCLEOTIDE SEQUENCE</scope>
</reference>
<dbReference type="Proteomes" id="UP000233100">
    <property type="component" value="Chromosome 7"/>
</dbReference>
<dbReference type="AlphaFoldDB" id="A0A7N9IEC1"/>
<reference evidence="2" key="2">
    <citation type="submission" date="2025-08" db="UniProtKB">
        <authorList>
            <consortium name="Ensembl"/>
        </authorList>
    </citation>
    <scope>IDENTIFICATION</scope>
</reference>
<feature type="region of interest" description="Disordered" evidence="1">
    <location>
        <begin position="30"/>
        <end position="50"/>
    </location>
</feature>
<sequence length="109" mass="12334">MTPVTFVWGNKCRTRKYRLGVVAHNCNPSTLAGPGGRIMRSRDQDHPGQHDETLSLLKIQKLAGRGGVLQRLRQENYLNPRGGGCIERRLCHCTPAWRQSETPSQKKKK</sequence>
<reference evidence="2" key="3">
    <citation type="submission" date="2025-09" db="UniProtKB">
        <authorList>
            <consortium name="Ensembl"/>
        </authorList>
    </citation>
    <scope>IDENTIFICATION</scope>
</reference>
<dbReference type="Ensembl" id="ENSMFAT00000094411.1">
    <property type="protein sequence ID" value="ENSMFAP00000057210.1"/>
    <property type="gene ID" value="ENSMFAG00000054995.1"/>
</dbReference>
<organism evidence="2 3">
    <name type="scientific">Macaca fascicularis</name>
    <name type="common">Crab-eating macaque</name>
    <name type="synonym">Cynomolgus monkey</name>
    <dbReference type="NCBI Taxonomy" id="9541"/>
    <lineage>
        <taxon>Eukaryota</taxon>
        <taxon>Metazoa</taxon>
        <taxon>Chordata</taxon>
        <taxon>Craniata</taxon>
        <taxon>Vertebrata</taxon>
        <taxon>Euteleostomi</taxon>
        <taxon>Mammalia</taxon>
        <taxon>Eutheria</taxon>
        <taxon>Euarchontoglires</taxon>
        <taxon>Primates</taxon>
        <taxon>Haplorrhini</taxon>
        <taxon>Catarrhini</taxon>
        <taxon>Cercopithecidae</taxon>
        <taxon>Cercopithecinae</taxon>
        <taxon>Macaca</taxon>
    </lineage>
</organism>
<evidence type="ECO:0000313" key="2">
    <source>
        <dbReference type="Ensembl" id="ENSMFAP00000057210.1"/>
    </source>
</evidence>
<name>A0A7N9IEC1_MACFA</name>
<feature type="compositionally biased region" description="Basic and acidic residues" evidence="1">
    <location>
        <begin position="40"/>
        <end position="50"/>
    </location>
</feature>
<protein>
    <submittedName>
        <fullName evidence="2">Uncharacterized protein</fullName>
    </submittedName>
</protein>
<accession>A0A7N9IEC1</accession>